<keyword evidence="1" id="KW-0812">Transmembrane</keyword>
<reference evidence="3 4" key="1">
    <citation type="submission" date="2020-08" db="EMBL/GenBank/DDBJ databases">
        <title>Genomic Encyclopedia of Type Strains, Phase IV (KMG-IV): sequencing the most valuable type-strain genomes for metagenomic binning, comparative biology and taxonomic classification.</title>
        <authorList>
            <person name="Goeker M."/>
        </authorList>
    </citation>
    <scope>NUCLEOTIDE SEQUENCE [LARGE SCALE GENOMIC DNA]</scope>
    <source>
        <strain evidence="3 4">DSM 26723</strain>
    </source>
</reference>
<feature type="transmembrane region" description="Helical" evidence="1">
    <location>
        <begin position="47"/>
        <end position="71"/>
    </location>
</feature>
<dbReference type="EMBL" id="JACHHZ010000002">
    <property type="protein sequence ID" value="MBB6092660.1"/>
    <property type="molecule type" value="Genomic_DNA"/>
</dbReference>
<organism evidence="3 4">
    <name type="scientific">Povalibacter uvarum</name>
    <dbReference type="NCBI Taxonomy" id="732238"/>
    <lineage>
        <taxon>Bacteria</taxon>
        <taxon>Pseudomonadati</taxon>
        <taxon>Pseudomonadota</taxon>
        <taxon>Gammaproteobacteria</taxon>
        <taxon>Steroidobacterales</taxon>
        <taxon>Steroidobacteraceae</taxon>
        <taxon>Povalibacter</taxon>
    </lineage>
</organism>
<gene>
    <name evidence="3" type="ORF">HNQ60_001538</name>
</gene>
<dbReference type="RefSeq" id="WP_184330446.1">
    <property type="nucleotide sequence ID" value="NZ_JACHHZ010000002.1"/>
</dbReference>
<protein>
    <recommendedName>
        <fullName evidence="2">DUF4342 domain-containing protein</fullName>
    </recommendedName>
</protein>
<feature type="domain" description="DUF4342" evidence="2">
    <location>
        <begin position="4"/>
        <end position="79"/>
    </location>
</feature>
<name>A0A841HK35_9GAMM</name>
<evidence type="ECO:0000313" key="3">
    <source>
        <dbReference type="EMBL" id="MBB6092660.1"/>
    </source>
</evidence>
<accession>A0A841HK35</accession>
<dbReference type="Pfam" id="PF14242">
    <property type="entry name" value="DUF4342"/>
    <property type="match status" value="1"/>
</dbReference>
<sequence>MPDTKSEEFQFSGDALLGKVKEILHAGNVRRLIVKNEEGRVIVDMPLTVGVVGTLLAPQLAALGAIAALVLRGTIVIEKDAPSV</sequence>
<proteinExistence type="predicted"/>
<dbReference type="InterPro" id="IPR025642">
    <property type="entry name" value="DUF4342"/>
</dbReference>
<comment type="caution">
    <text evidence="3">The sequence shown here is derived from an EMBL/GenBank/DDBJ whole genome shotgun (WGS) entry which is preliminary data.</text>
</comment>
<evidence type="ECO:0000259" key="2">
    <source>
        <dbReference type="Pfam" id="PF14242"/>
    </source>
</evidence>
<dbReference type="Proteomes" id="UP000588068">
    <property type="component" value="Unassembled WGS sequence"/>
</dbReference>
<evidence type="ECO:0000256" key="1">
    <source>
        <dbReference type="SAM" id="Phobius"/>
    </source>
</evidence>
<evidence type="ECO:0000313" key="4">
    <source>
        <dbReference type="Proteomes" id="UP000588068"/>
    </source>
</evidence>
<keyword evidence="1" id="KW-1133">Transmembrane helix</keyword>
<dbReference type="AlphaFoldDB" id="A0A841HK35"/>
<keyword evidence="4" id="KW-1185">Reference proteome</keyword>
<keyword evidence="1" id="KW-0472">Membrane</keyword>